<accession>A0A0B7AGB5</accession>
<sequence>MFLDPNGSQIDPASIGHRRKVGQKKKRMPCDVDRIIHHVSLVKEKYGLTLNSPYEIP</sequence>
<feature type="region of interest" description="Disordered" evidence="1">
    <location>
        <begin position="1"/>
        <end position="28"/>
    </location>
</feature>
<feature type="compositionally biased region" description="Polar residues" evidence="1">
    <location>
        <begin position="1"/>
        <end position="11"/>
    </location>
</feature>
<dbReference type="EMBL" id="HACG01032827">
    <property type="protein sequence ID" value="CEK79692.1"/>
    <property type="molecule type" value="Transcribed_RNA"/>
</dbReference>
<feature type="compositionally biased region" description="Basic residues" evidence="1">
    <location>
        <begin position="16"/>
        <end position="27"/>
    </location>
</feature>
<organism evidence="2">
    <name type="scientific">Arion vulgaris</name>
    <dbReference type="NCBI Taxonomy" id="1028688"/>
    <lineage>
        <taxon>Eukaryota</taxon>
        <taxon>Metazoa</taxon>
        <taxon>Spiralia</taxon>
        <taxon>Lophotrochozoa</taxon>
        <taxon>Mollusca</taxon>
        <taxon>Gastropoda</taxon>
        <taxon>Heterobranchia</taxon>
        <taxon>Euthyneura</taxon>
        <taxon>Panpulmonata</taxon>
        <taxon>Eupulmonata</taxon>
        <taxon>Stylommatophora</taxon>
        <taxon>Helicina</taxon>
        <taxon>Arionoidea</taxon>
        <taxon>Arionidae</taxon>
        <taxon>Arion</taxon>
    </lineage>
</organism>
<reference evidence="2" key="1">
    <citation type="submission" date="2014-12" db="EMBL/GenBank/DDBJ databases">
        <title>Insight into the proteome of Arion vulgaris.</title>
        <authorList>
            <person name="Aradska J."/>
            <person name="Bulat T."/>
            <person name="Smidak R."/>
            <person name="Sarate P."/>
            <person name="Gangsoo J."/>
            <person name="Sialana F."/>
            <person name="Bilban M."/>
            <person name="Lubec G."/>
        </authorList>
    </citation>
    <scope>NUCLEOTIDE SEQUENCE</scope>
    <source>
        <tissue evidence="2">Skin</tissue>
    </source>
</reference>
<name>A0A0B7AGB5_9EUPU</name>
<dbReference type="AlphaFoldDB" id="A0A0B7AGB5"/>
<proteinExistence type="predicted"/>
<evidence type="ECO:0000313" key="2">
    <source>
        <dbReference type="EMBL" id="CEK79692.1"/>
    </source>
</evidence>
<protein>
    <submittedName>
        <fullName evidence="2">Uncharacterized protein</fullName>
    </submittedName>
</protein>
<evidence type="ECO:0000256" key="1">
    <source>
        <dbReference type="SAM" id="MobiDB-lite"/>
    </source>
</evidence>
<gene>
    <name evidence="2" type="primary">ORF116882</name>
</gene>